<evidence type="ECO:0000256" key="1">
    <source>
        <dbReference type="ARBA" id="ARBA00006484"/>
    </source>
</evidence>
<evidence type="ECO:0000313" key="5">
    <source>
        <dbReference type="EMBL" id="KAH7062587.1"/>
    </source>
</evidence>
<dbReference type="InterPro" id="IPR002347">
    <property type="entry name" value="SDR_fam"/>
</dbReference>
<reference evidence="5 6" key="1">
    <citation type="journal article" date="2021" name="Nat. Commun.">
        <title>Genetic determinants of endophytism in the Arabidopsis root mycobiome.</title>
        <authorList>
            <person name="Mesny F."/>
            <person name="Miyauchi S."/>
            <person name="Thiergart T."/>
            <person name="Pickel B."/>
            <person name="Atanasova L."/>
            <person name="Karlsson M."/>
            <person name="Huettel B."/>
            <person name="Barry K.W."/>
            <person name="Haridas S."/>
            <person name="Chen C."/>
            <person name="Bauer D."/>
            <person name="Andreopoulos W."/>
            <person name="Pangilinan J."/>
            <person name="LaButti K."/>
            <person name="Riley R."/>
            <person name="Lipzen A."/>
            <person name="Clum A."/>
            <person name="Drula E."/>
            <person name="Henrissat B."/>
            <person name="Kohler A."/>
            <person name="Grigoriev I.V."/>
            <person name="Martin F.M."/>
            <person name="Hacquard S."/>
        </authorList>
    </citation>
    <scope>NUCLEOTIDE SEQUENCE [LARGE SCALE GENOMIC DNA]</scope>
    <source>
        <strain evidence="5 6">MPI-SDFR-AT-0080</strain>
    </source>
</reference>
<organism evidence="5 6">
    <name type="scientific">Macrophomina phaseolina</name>
    <dbReference type="NCBI Taxonomy" id="35725"/>
    <lineage>
        <taxon>Eukaryota</taxon>
        <taxon>Fungi</taxon>
        <taxon>Dikarya</taxon>
        <taxon>Ascomycota</taxon>
        <taxon>Pezizomycotina</taxon>
        <taxon>Dothideomycetes</taxon>
        <taxon>Dothideomycetes incertae sedis</taxon>
        <taxon>Botryosphaeriales</taxon>
        <taxon>Botryosphaeriaceae</taxon>
        <taxon>Macrophomina</taxon>
    </lineage>
</organism>
<protein>
    <recommendedName>
        <fullName evidence="7">Short-chain dehydrogenase/reductase SDR</fullName>
    </recommendedName>
</protein>
<dbReference type="EMBL" id="JAGTJR010000003">
    <property type="protein sequence ID" value="KAH7062587.1"/>
    <property type="molecule type" value="Genomic_DNA"/>
</dbReference>
<dbReference type="PANTHER" id="PTHR24322">
    <property type="entry name" value="PKSB"/>
    <property type="match status" value="1"/>
</dbReference>
<accession>A0ABQ8GRD8</accession>
<sequence>MSLTVTQKAIAASLCFFGIGVVSRLSSWLSHWSLNNFVRDTSWNWPKELVIVTGGSSGIGAEIVSRLRAQKIKTIVLDVVAPDVTAESGVVFYHHVDLTSTSAIRTAVRHIRDAHGSPSVLINNAGIVLFKNILDESDDERRRIFDVNIFAHFTLVQELLPGMIAKNHGHIVTVASMASFYTQAQNVSYACTKSAAMAFHEGVAQELRARYGANKVRTTIVHPMFVRTPLIDGLTKQGEFRAYLLGASEVADAVIQQVLSGYGGRLIIPSQMAILTLLRGLPQWVLRLFQARDTDVVALASH</sequence>
<dbReference type="Pfam" id="PF00106">
    <property type="entry name" value="adh_short"/>
    <property type="match status" value="1"/>
</dbReference>
<dbReference type="SUPFAM" id="SSF51735">
    <property type="entry name" value="NAD(P)-binding Rossmann-fold domains"/>
    <property type="match status" value="1"/>
</dbReference>
<keyword evidence="6" id="KW-1185">Reference proteome</keyword>
<comment type="similarity">
    <text evidence="1 4">Belongs to the short-chain dehydrogenases/reductases (SDR) family.</text>
</comment>
<evidence type="ECO:0008006" key="7">
    <source>
        <dbReference type="Google" id="ProtNLM"/>
    </source>
</evidence>
<dbReference type="InterPro" id="IPR036291">
    <property type="entry name" value="NAD(P)-bd_dom_sf"/>
</dbReference>
<dbReference type="InterPro" id="IPR020904">
    <property type="entry name" value="Sc_DH/Rdtase_CS"/>
</dbReference>
<dbReference type="PROSITE" id="PS00061">
    <property type="entry name" value="ADH_SHORT"/>
    <property type="match status" value="1"/>
</dbReference>
<evidence type="ECO:0000256" key="3">
    <source>
        <dbReference type="ARBA" id="ARBA00023002"/>
    </source>
</evidence>
<dbReference type="Gene3D" id="3.40.50.720">
    <property type="entry name" value="NAD(P)-binding Rossmann-like Domain"/>
    <property type="match status" value="1"/>
</dbReference>
<keyword evidence="3" id="KW-0560">Oxidoreductase</keyword>
<keyword evidence="2" id="KW-0521">NADP</keyword>
<gene>
    <name evidence="5" type="ORF">B0J12DRAFT_564386</name>
</gene>
<dbReference type="Proteomes" id="UP000774617">
    <property type="component" value="Unassembled WGS sequence"/>
</dbReference>
<evidence type="ECO:0000313" key="6">
    <source>
        <dbReference type="Proteomes" id="UP000774617"/>
    </source>
</evidence>
<name>A0ABQ8GRD8_9PEZI</name>
<evidence type="ECO:0000256" key="4">
    <source>
        <dbReference type="RuleBase" id="RU000363"/>
    </source>
</evidence>
<dbReference type="PANTHER" id="PTHR24322:SF736">
    <property type="entry name" value="RETINOL DEHYDROGENASE 10"/>
    <property type="match status" value="1"/>
</dbReference>
<evidence type="ECO:0000256" key="2">
    <source>
        <dbReference type="ARBA" id="ARBA00022857"/>
    </source>
</evidence>
<dbReference type="PRINTS" id="PR00080">
    <property type="entry name" value="SDRFAMILY"/>
</dbReference>
<dbReference type="PRINTS" id="PR00081">
    <property type="entry name" value="GDHRDH"/>
</dbReference>
<comment type="caution">
    <text evidence="5">The sequence shown here is derived from an EMBL/GenBank/DDBJ whole genome shotgun (WGS) entry which is preliminary data.</text>
</comment>
<proteinExistence type="inferred from homology"/>